<organism evidence="2 3">
    <name type="scientific">Brassicogethes aeneus</name>
    <name type="common">Rape pollen beetle</name>
    <name type="synonym">Meligethes aeneus</name>
    <dbReference type="NCBI Taxonomy" id="1431903"/>
    <lineage>
        <taxon>Eukaryota</taxon>
        <taxon>Metazoa</taxon>
        <taxon>Ecdysozoa</taxon>
        <taxon>Arthropoda</taxon>
        <taxon>Hexapoda</taxon>
        <taxon>Insecta</taxon>
        <taxon>Pterygota</taxon>
        <taxon>Neoptera</taxon>
        <taxon>Endopterygota</taxon>
        <taxon>Coleoptera</taxon>
        <taxon>Polyphaga</taxon>
        <taxon>Cucujiformia</taxon>
        <taxon>Nitidulidae</taxon>
        <taxon>Meligethinae</taxon>
        <taxon>Brassicogethes</taxon>
    </lineage>
</organism>
<name>A0A9P0BE82_BRAAE</name>
<reference evidence="2" key="1">
    <citation type="submission" date="2021-12" db="EMBL/GenBank/DDBJ databases">
        <authorList>
            <person name="King R."/>
        </authorList>
    </citation>
    <scope>NUCLEOTIDE SEQUENCE</scope>
</reference>
<evidence type="ECO:0000313" key="3">
    <source>
        <dbReference type="Proteomes" id="UP001154078"/>
    </source>
</evidence>
<protein>
    <submittedName>
        <fullName evidence="2">Uncharacterized protein</fullName>
    </submittedName>
</protein>
<keyword evidence="3" id="KW-1185">Reference proteome</keyword>
<proteinExistence type="predicted"/>
<evidence type="ECO:0000313" key="2">
    <source>
        <dbReference type="EMBL" id="CAH0561140.1"/>
    </source>
</evidence>
<dbReference type="OrthoDB" id="6723881at2759"/>
<accession>A0A9P0BE82</accession>
<sequence length="217" mass="25199">MFPNNMTGDPNQQNQSSIFGYEMYPPANAQPINWPEIQATQGFNNPHTYQFQSQNTQNDIGNFSFSSQRQDQPVVQFPFQVGSSFGVNSNTIRCKRKTDSPPLQQCKQHITEEKMAEHMSKLHISTETPSSSKETSTEKQQRLYLCEEMRKLKSDVIIPQCLIDRMQRPCTALVLWQPPPRILIPERIDNLDNNNEENLPDQQLRMENENVEYDMDM</sequence>
<dbReference type="Proteomes" id="UP001154078">
    <property type="component" value="Chromosome 7"/>
</dbReference>
<dbReference type="EMBL" id="OV121138">
    <property type="protein sequence ID" value="CAH0561140.1"/>
    <property type="molecule type" value="Genomic_DNA"/>
</dbReference>
<evidence type="ECO:0000256" key="1">
    <source>
        <dbReference type="SAM" id="MobiDB-lite"/>
    </source>
</evidence>
<dbReference type="InterPro" id="IPR029195">
    <property type="entry name" value="HCFC1R1"/>
</dbReference>
<feature type="region of interest" description="Disordered" evidence="1">
    <location>
        <begin position="39"/>
        <end position="65"/>
    </location>
</feature>
<gene>
    <name evidence="2" type="ORF">MELIAE_LOCUS10748</name>
</gene>
<dbReference type="PANTHER" id="PTHR16246:SF2">
    <property type="entry name" value="HOST CELL FACTOR C1 REGULATOR 1"/>
    <property type="match status" value="1"/>
</dbReference>
<dbReference type="PANTHER" id="PTHR16246">
    <property type="entry name" value="HOST CELL FACTOR C1 REGULATOR 1"/>
    <property type="match status" value="1"/>
</dbReference>
<dbReference type="AlphaFoldDB" id="A0A9P0BE82"/>